<name>A0AAV1FW47_XYRNO</name>
<evidence type="ECO:0000256" key="2">
    <source>
        <dbReference type="SAM" id="MobiDB-lite"/>
    </source>
</evidence>
<feature type="region of interest" description="Disordered" evidence="2">
    <location>
        <begin position="1"/>
        <end position="20"/>
    </location>
</feature>
<feature type="coiled-coil region" evidence="1">
    <location>
        <begin position="215"/>
        <end position="242"/>
    </location>
</feature>
<feature type="region of interest" description="Disordered" evidence="2">
    <location>
        <begin position="460"/>
        <end position="486"/>
    </location>
</feature>
<feature type="region of interest" description="Disordered" evidence="2">
    <location>
        <begin position="639"/>
        <end position="660"/>
    </location>
</feature>
<accession>A0AAV1FW47</accession>
<keyword evidence="4" id="KW-1185">Reference proteome</keyword>
<dbReference type="GO" id="GO:0071539">
    <property type="term" value="P:protein localization to centrosome"/>
    <property type="evidence" value="ECO:0007669"/>
    <property type="project" value="TreeGrafter"/>
</dbReference>
<sequence>MTAQCLQSGSTVASGPQNRGKDWFVLGPRRDHQNLRGFASFIGMSKTKLLFNEAIPANTINRATHVHPPAPIVIERLLPLSEEHERANSTRSSISFTAVSEERLQAAVQLAKRDLRRRRLKSLTKSPPKPSQEASLLETSDVELLQELEATPSKTQLKASSPKEKASRPGAKLSVHTYHKYPLSPIPHPGHSPPTRDPGPGQPEKGKDVPLSHEIHRLQNELEVYIQKVEELANRGETVEEQLEPEEQLKLEIRRQKQAARSARMVYVLQQQVKEIQDDIVKLRSQKMWNTKKSTAINRLAAAHRGTLRALQVVIHQLSDLSHGKVPSHYRELGQLIRQLSLCSAKVEVEQGSAVPETALDILQKLEILDSALSKQEMLEKKQAQAGPPHRRAPHGSMSPTRGPKGPSTSSVRGPHKVKNPKKGPHGRRTALQKPKTASHQPVNRREVLRAGLERLAQQRELREQQGRPQTKTTCRRGGAPHSDRSKADVIIKHHQIREAGFQQPTVSSQLRVNQLPQKEHSVPWIPTSPHSPPPQRSPQRRRPEPRCLFSPLKLPESPPKQKVSTGLSSETTKQAQNEAVRKAWLDKMTMRRLRELNQLSKEEAERIQTLRSEVVSPTRWAERAEQEARERIQPLLDEAQKISESKSRISPTLRNRLSDQAAERAAESAEQLSEALLEDLLEDTARAAWAVETDRQLEGEAQSRLQAPTLESMLLRMEEMQKDEEEVRRRFASITYSDPLYWERPRAAGPQGHTEGSRPASPQPVRLAGPVLIHGSAADIVLERPVETGVLSESSLMEEASQDEQQPTLGNAFLPGPAKRGGGTVISVPGDMLGNIRRYREDYEAYLRVVAHEDVGSFNPWAIADSLADELLSEAVADVAAEFQDMVEEYTEAVFTSEFLQPIQSPPATAAALVSQ</sequence>
<dbReference type="GO" id="GO:0034451">
    <property type="term" value="C:centriolar satellite"/>
    <property type="evidence" value="ECO:0007669"/>
    <property type="project" value="TreeGrafter"/>
</dbReference>
<dbReference type="GO" id="GO:0007099">
    <property type="term" value="P:centriole replication"/>
    <property type="evidence" value="ECO:0007669"/>
    <property type="project" value="InterPro"/>
</dbReference>
<feature type="region of interest" description="Disordered" evidence="2">
    <location>
        <begin position="743"/>
        <end position="765"/>
    </location>
</feature>
<evidence type="ECO:0000256" key="1">
    <source>
        <dbReference type="SAM" id="Coils"/>
    </source>
</evidence>
<feature type="compositionally biased region" description="Pro residues" evidence="2">
    <location>
        <begin position="184"/>
        <end position="201"/>
    </location>
</feature>
<evidence type="ECO:0000313" key="3">
    <source>
        <dbReference type="EMBL" id="CAJ1065201.1"/>
    </source>
</evidence>
<dbReference type="AlphaFoldDB" id="A0AAV1FW47"/>
<feature type="compositionally biased region" description="Polar residues" evidence="2">
    <location>
        <begin position="1"/>
        <end position="17"/>
    </location>
</feature>
<dbReference type="EMBL" id="OY660873">
    <property type="protein sequence ID" value="CAJ1065201.1"/>
    <property type="molecule type" value="Genomic_DNA"/>
</dbReference>
<protein>
    <submittedName>
        <fullName evidence="3">Protein moonraker isoform X3</fullName>
    </submittedName>
</protein>
<dbReference type="Proteomes" id="UP001178508">
    <property type="component" value="Chromosome 10"/>
</dbReference>
<dbReference type="PANTHER" id="PTHR15732:SF4">
    <property type="entry name" value="PROTEIN MOONRAKER"/>
    <property type="match status" value="1"/>
</dbReference>
<reference evidence="3" key="1">
    <citation type="submission" date="2023-08" db="EMBL/GenBank/DDBJ databases">
        <authorList>
            <person name="Alioto T."/>
            <person name="Alioto T."/>
            <person name="Gomez Garrido J."/>
        </authorList>
    </citation>
    <scope>NUCLEOTIDE SEQUENCE</scope>
</reference>
<feature type="region of interest" description="Disordered" evidence="2">
    <location>
        <begin position="378"/>
        <end position="445"/>
    </location>
</feature>
<feature type="compositionally biased region" description="Polar residues" evidence="2">
    <location>
        <begin position="563"/>
        <end position="576"/>
    </location>
</feature>
<organism evidence="3 4">
    <name type="scientific">Xyrichtys novacula</name>
    <name type="common">Pearly razorfish</name>
    <name type="synonym">Hemipteronotus novacula</name>
    <dbReference type="NCBI Taxonomy" id="13765"/>
    <lineage>
        <taxon>Eukaryota</taxon>
        <taxon>Metazoa</taxon>
        <taxon>Chordata</taxon>
        <taxon>Craniata</taxon>
        <taxon>Vertebrata</taxon>
        <taxon>Euteleostomi</taxon>
        <taxon>Actinopterygii</taxon>
        <taxon>Neopterygii</taxon>
        <taxon>Teleostei</taxon>
        <taxon>Neoteleostei</taxon>
        <taxon>Acanthomorphata</taxon>
        <taxon>Eupercaria</taxon>
        <taxon>Labriformes</taxon>
        <taxon>Labridae</taxon>
        <taxon>Xyrichtys</taxon>
    </lineage>
</organism>
<proteinExistence type="predicted"/>
<evidence type="ECO:0000313" key="4">
    <source>
        <dbReference type="Proteomes" id="UP001178508"/>
    </source>
</evidence>
<dbReference type="Pfam" id="PF15718">
    <property type="entry name" value="MNR"/>
    <property type="match status" value="2"/>
</dbReference>
<gene>
    <name evidence="3" type="ORF">XNOV1_A018724</name>
</gene>
<dbReference type="PANTHER" id="PTHR15732">
    <property type="entry name" value="PROTEIN MOONRAKER"/>
    <property type="match status" value="1"/>
</dbReference>
<feature type="compositionally biased region" description="Basic residues" evidence="2">
    <location>
        <begin position="414"/>
        <end position="431"/>
    </location>
</feature>
<feature type="region of interest" description="Disordered" evidence="2">
    <location>
        <begin position="515"/>
        <end position="576"/>
    </location>
</feature>
<keyword evidence="1" id="KW-0175">Coiled coil</keyword>
<feature type="compositionally biased region" description="Basic and acidic residues" evidence="2">
    <location>
        <begin position="639"/>
        <end position="648"/>
    </location>
</feature>
<dbReference type="InterPro" id="IPR031447">
    <property type="entry name" value="MNR"/>
</dbReference>
<feature type="region of interest" description="Disordered" evidence="2">
    <location>
        <begin position="118"/>
        <end position="209"/>
    </location>
</feature>